<comment type="caution">
    <text evidence="1">The sequence shown here is derived from an EMBL/GenBank/DDBJ whole genome shotgun (WGS) entry which is preliminary data.</text>
</comment>
<dbReference type="RefSeq" id="WP_036348288.1">
    <property type="nucleotide sequence ID" value="NZ_JALN02000002.1"/>
</dbReference>
<dbReference type="eggNOG" id="ENOG5031NEJ">
    <property type="taxonomic scope" value="Bacteria"/>
</dbReference>
<evidence type="ECO:0000313" key="2">
    <source>
        <dbReference type="Proteomes" id="UP000022835"/>
    </source>
</evidence>
<protein>
    <submittedName>
        <fullName evidence="1">Uncharacterized protein</fullName>
    </submittedName>
</protein>
<evidence type="ECO:0000313" key="1">
    <source>
        <dbReference type="EMBL" id="KDE97075.1"/>
    </source>
</evidence>
<proteinExistence type="predicted"/>
<dbReference type="Proteomes" id="UP000022835">
    <property type="component" value="Unassembled WGS sequence"/>
</dbReference>
<name>A0A064C9R4_9MYCO</name>
<gene>
    <name evidence="1" type="ORF">Y900_027700</name>
</gene>
<dbReference type="AlphaFoldDB" id="A0A064C9R4"/>
<dbReference type="EMBL" id="JALN02000002">
    <property type="protein sequence ID" value="KDE97075.1"/>
    <property type="molecule type" value="Genomic_DNA"/>
</dbReference>
<keyword evidence="2" id="KW-1185">Reference proteome</keyword>
<accession>A0A064C9R4</accession>
<sequence>MVDKDYASAWQFIDTEGRPRQLRFRMNFAPAGDPRTFDGTGQLVAAIADDSRPDNFHEIPISRADVDEDAVDAALDGWEDWALLYHENDYSDCWISLDAIQARINAAGLGIDTDPPPSDT</sequence>
<dbReference type="OrthoDB" id="4623781at2"/>
<organism evidence="1 2">
    <name type="scientific">Mycolicibacterium aromaticivorans JS19b1 = JCM 16368</name>
    <dbReference type="NCBI Taxonomy" id="1440774"/>
    <lineage>
        <taxon>Bacteria</taxon>
        <taxon>Bacillati</taxon>
        <taxon>Actinomycetota</taxon>
        <taxon>Actinomycetes</taxon>
        <taxon>Mycobacteriales</taxon>
        <taxon>Mycobacteriaceae</taxon>
        <taxon>Mycolicibacterium</taxon>
    </lineage>
</organism>
<reference evidence="1" key="1">
    <citation type="submission" date="2014-05" db="EMBL/GenBank/DDBJ databases">
        <title>Genome sequence of Mycobacterium aromaticivorans strain JS19b1T (= DSM 45407T).</title>
        <authorList>
            <person name="Kwak Y."/>
            <person name="Park G.-S."/>
            <person name="Li Q.X."/>
            <person name="Lee S.-E."/>
            <person name="Shin J.-H."/>
        </authorList>
    </citation>
    <scope>NUCLEOTIDE SEQUENCE [LARGE SCALE GENOMIC DNA]</scope>
    <source>
        <strain evidence="1">JS19b1</strain>
    </source>
</reference>